<name>A0A1E1X818_9ACAR</name>
<organism evidence="4">
    <name type="scientific">Amblyomma aureolatum</name>
    <dbReference type="NCBI Taxonomy" id="187763"/>
    <lineage>
        <taxon>Eukaryota</taxon>
        <taxon>Metazoa</taxon>
        <taxon>Ecdysozoa</taxon>
        <taxon>Arthropoda</taxon>
        <taxon>Chelicerata</taxon>
        <taxon>Arachnida</taxon>
        <taxon>Acari</taxon>
        <taxon>Parasitiformes</taxon>
        <taxon>Ixodida</taxon>
        <taxon>Ixodoidea</taxon>
        <taxon>Ixodidae</taxon>
        <taxon>Amblyomminae</taxon>
        <taxon>Amblyomma</taxon>
    </lineage>
</organism>
<dbReference type="InterPro" id="IPR000863">
    <property type="entry name" value="Sulfotransferase_dom"/>
</dbReference>
<evidence type="ECO:0000259" key="3">
    <source>
        <dbReference type="Pfam" id="PF00685"/>
    </source>
</evidence>
<feature type="domain" description="Sulfotransferase" evidence="3">
    <location>
        <begin position="36"/>
        <end position="297"/>
    </location>
</feature>
<accession>A0A1E1X818</accession>
<evidence type="ECO:0000256" key="1">
    <source>
        <dbReference type="ARBA" id="ARBA00005771"/>
    </source>
</evidence>
<dbReference type="PANTHER" id="PTHR11783">
    <property type="entry name" value="SULFOTRANSFERASE SULT"/>
    <property type="match status" value="1"/>
</dbReference>
<dbReference type="SUPFAM" id="SSF52540">
    <property type="entry name" value="P-loop containing nucleoside triphosphate hydrolases"/>
    <property type="match status" value="1"/>
</dbReference>
<dbReference type="AlphaFoldDB" id="A0A1E1X818"/>
<dbReference type="Gene3D" id="3.40.50.300">
    <property type="entry name" value="P-loop containing nucleotide triphosphate hydrolases"/>
    <property type="match status" value="1"/>
</dbReference>
<proteinExistence type="evidence at transcript level"/>
<dbReference type="GO" id="GO:0008146">
    <property type="term" value="F:sulfotransferase activity"/>
    <property type="evidence" value="ECO:0007669"/>
    <property type="project" value="InterPro"/>
</dbReference>
<dbReference type="Pfam" id="PF00685">
    <property type="entry name" value="Sulfotransfer_1"/>
    <property type="match status" value="1"/>
</dbReference>
<comment type="similarity">
    <text evidence="1">Belongs to the sulfotransferase 1 family.</text>
</comment>
<reference evidence="4" key="1">
    <citation type="journal article" date="2017" name="Front. Cell. Infect. Microbiol.">
        <title>The Distinct Transcriptional Response of the Midgut of Amblyomma sculptum and Amblyomma aureolatum Ticks to Rickettsia rickettsii Correlates to Their Differences in Susceptibility to Infection.</title>
        <authorList>
            <person name="Martins L.A."/>
            <person name="Galletti M.F.B.M."/>
            <person name="Ribeiro J.M."/>
            <person name="Fujita A."/>
            <person name="Costa F.B."/>
            <person name="Labruna M.B."/>
            <person name="Daffre S."/>
            <person name="Fogaca A.C."/>
        </authorList>
    </citation>
    <scope>NUCLEOTIDE SEQUENCE</scope>
</reference>
<dbReference type="EMBL" id="GFAC01003769">
    <property type="protein sequence ID" value="JAT95419.1"/>
    <property type="molecule type" value="mRNA"/>
</dbReference>
<sequence>MRPKQVPVYHVIDGLKYSTGYTAENVRQALSYMPCDGDIVMVSYVKVGNNWLEQIIQLILHRGESATDTADYHMRTPYPEMIGTTYLQSMPPPRFMKTHFEHSRQPINPKARYVYLARNPLDVCVSFFHFTRSIEAYKFQQGSFDDFFDLFVTGETDWGDYFDHLASWYKHRHDDNVLFLTYEQLKRDFRATVLRVARFLGSEYEVMLLNDAEVYNKLVQKSSIPFMKKLLEVNERTKHEIAANDNGAVQDAITRLLCNEDGVVRPVTLVRKGVVGDWKSLFTTEHILRMRDRIAEKGAAQIVTDLWGTEDLGGVV</sequence>
<evidence type="ECO:0000313" key="4">
    <source>
        <dbReference type="EMBL" id="JAT95419.1"/>
    </source>
</evidence>
<evidence type="ECO:0000256" key="2">
    <source>
        <dbReference type="ARBA" id="ARBA00022679"/>
    </source>
</evidence>
<protein>
    <submittedName>
        <fullName evidence="4">Putative sulfotransferase</fullName>
    </submittedName>
</protein>
<keyword evidence="2 4" id="KW-0808">Transferase</keyword>
<dbReference type="InterPro" id="IPR027417">
    <property type="entry name" value="P-loop_NTPase"/>
</dbReference>